<dbReference type="EMBL" id="ML978956">
    <property type="protein sequence ID" value="KAF1934162.1"/>
    <property type="molecule type" value="Genomic_DNA"/>
</dbReference>
<gene>
    <name evidence="1" type="ORF">M421DRAFT_114373</name>
</gene>
<organism evidence="1 2">
    <name type="scientific">Didymella exigua CBS 183.55</name>
    <dbReference type="NCBI Taxonomy" id="1150837"/>
    <lineage>
        <taxon>Eukaryota</taxon>
        <taxon>Fungi</taxon>
        <taxon>Dikarya</taxon>
        <taxon>Ascomycota</taxon>
        <taxon>Pezizomycotina</taxon>
        <taxon>Dothideomycetes</taxon>
        <taxon>Pleosporomycetidae</taxon>
        <taxon>Pleosporales</taxon>
        <taxon>Pleosporineae</taxon>
        <taxon>Didymellaceae</taxon>
        <taxon>Didymella</taxon>
    </lineage>
</organism>
<accession>A0A6A5S220</accession>
<protein>
    <recommendedName>
        <fullName evidence="3">BTB domain-containing protein</fullName>
    </recommendedName>
</protein>
<proteinExistence type="predicted"/>
<name>A0A6A5S220_9PLEO</name>
<evidence type="ECO:0000313" key="1">
    <source>
        <dbReference type="EMBL" id="KAF1934162.1"/>
    </source>
</evidence>
<sequence length="276" mass="30722">MPPPNPLFSPGAKTMKRFQLHEKRRTSTTFTITVVISLASSRKSSLSTPDQIPHRQANFPKRRKMPFATSVLHSKLCTFLIGVDEASVTVHSGAIAALSVPLDRAINGNLKGAQENDVRFPDIEVEDFERICAVAYGAELLLPEVRKLPASELNIKKDYWLSSSRIIGPGSASIRNNKLTTHVLCNTTGDLNRLPNAPIRTGPKVLHNNIVDRNKSFKFLELPDEDDSPGLKTSTETVKRQNTNETRLRIRLLLKPYFPTLEFTCSRTGSSSQSCR</sequence>
<dbReference type="Proteomes" id="UP000800082">
    <property type="component" value="Unassembled WGS sequence"/>
</dbReference>
<reference evidence="1" key="1">
    <citation type="journal article" date="2020" name="Stud. Mycol.">
        <title>101 Dothideomycetes genomes: a test case for predicting lifestyles and emergence of pathogens.</title>
        <authorList>
            <person name="Haridas S."/>
            <person name="Albert R."/>
            <person name="Binder M."/>
            <person name="Bloem J."/>
            <person name="Labutti K."/>
            <person name="Salamov A."/>
            <person name="Andreopoulos B."/>
            <person name="Baker S."/>
            <person name="Barry K."/>
            <person name="Bills G."/>
            <person name="Bluhm B."/>
            <person name="Cannon C."/>
            <person name="Castanera R."/>
            <person name="Culley D."/>
            <person name="Daum C."/>
            <person name="Ezra D."/>
            <person name="Gonzalez J."/>
            <person name="Henrissat B."/>
            <person name="Kuo A."/>
            <person name="Liang C."/>
            <person name="Lipzen A."/>
            <person name="Lutzoni F."/>
            <person name="Magnuson J."/>
            <person name="Mondo S."/>
            <person name="Nolan M."/>
            <person name="Ohm R."/>
            <person name="Pangilinan J."/>
            <person name="Park H.-J."/>
            <person name="Ramirez L."/>
            <person name="Alfaro M."/>
            <person name="Sun H."/>
            <person name="Tritt A."/>
            <person name="Yoshinaga Y."/>
            <person name="Zwiers L.-H."/>
            <person name="Turgeon B."/>
            <person name="Goodwin S."/>
            <person name="Spatafora J."/>
            <person name="Crous P."/>
            <person name="Grigoriev I."/>
        </authorList>
    </citation>
    <scope>NUCLEOTIDE SEQUENCE</scope>
    <source>
        <strain evidence="1">CBS 183.55</strain>
    </source>
</reference>
<dbReference type="AlphaFoldDB" id="A0A6A5S220"/>
<dbReference type="OrthoDB" id="9997739at2759"/>
<evidence type="ECO:0000313" key="2">
    <source>
        <dbReference type="Proteomes" id="UP000800082"/>
    </source>
</evidence>
<keyword evidence="2" id="KW-1185">Reference proteome</keyword>
<evidence type="ECO:0008006" key="3">
    <source>
        <dbReference type="Google" id="ProtNLM"/>
    </source>
</evidence>
<dbReference type="GeneID" id="54344878"/>
<dbReference type="RefSeq" id="XP_033454410.1">
    <property type="nucleotide sequence ID" value="XM_033587232.1"/>
</dbReference>